<reference evidence="2" key="1">
    <citation type="submission" date="2020-10" db="EMBL/GenBank/DDBJ databases">
        <authorList>
            <person name="Gilroy R."/>
        </authorList>
    </citation>
    <scope>NUCLEOTIDE SEQUENCE</scope>
    <source>
        <strain evidence="2">2478</strain>
    </source>
</reference>
<protein>
    <recommendedName>
        <fullName evidence="4">Energy transducer TonB</fullName>
    </recommendedName>
</protein>
<gene>
    <name evidence="2" type="ORF">IAB80_09055</name>
</gene>
<evidence type="ECO:0008006" key="4">
    <source>
        <dbReference type="Google" id="ProtNLM"/>
    </source>
</evidence>
<proteinExistence type="predicted"/>
<dbReference type="AlphaFoldDB" id="A0A9D9IVR3"/>
<dbReference type="SUPFAM" id="SSF74653">
    <property type="entry name" value="TolA/TonB C-terminal domain"/>
    <property type="match status" value="1"/>
</dbReference>
<keyword evidence="1" id="KW-0472">Membrane</keyword>
<dbReference type="Proteomes" id="UP000823771">
    <property type="component" value="Unassembled WGS sequence"/>
</dbReference>
<organism evidence="2 3">
    <name type="scientific">Candidatus Cryptobacteroides excrementipullorum</name>
    <dbReference type="NCBI Taxonomy" id="2840761"/>
    <lineage>
        <taxon>Bacteria</taxon>
        <taxon>Pseudomonadati</taxon>
        <taxon>Bacteroidota</taxon>
        <taxon>Bacteroidia</taxon>
        <taxon>Bacteroidales</taxon>
        <taxon>Candidatus Cryptobacteroides</taxon>
    </lineage>
</organism>
<comment type="caution">
    <text evidence="2">The sequence shown here is derived from an EMBL/GenBank/DDBJ whole genome shotgun (WGS) entry which is preliminary data.</text>
</comment>
<keyword evidence="1" id="KW-1133">Transmembrane helix</keyword>
<evidence type="ECO:0000313" key="3">
    <source>
        <dbReference type="Proteomes" id="UP000823771"/>
    </source>
</evidence>
<name>A0A9D9IVR3_9BACT</name>
<evidence type="ECO:0000313" key="2">
    <source>
        <dbReference type="EMBL" id="MBO8479019.1"/>
    </source>
</evidence>
<reference evidence="2" key="2">
    <citation type="journal article" date="2021" name="PeerJ">
        <title>Extensive microbial diversity within the chicken gut microbiome revealed by metagenomics and culture.</title>
        <authorList>
            <person name="Gilroy R."/>
            <person name="Ravi A."/>
            <person name="Getino M."/>
            <person name="Pursley I."/>
            <person name="Horton D.L."/>
            <person name="Alikhan N.F."/>
            <person name="Baker D."/>
            <person name="Gharbi K."/>
            <person name="Hall N."/>
            <person name="Watson M."/>
            <person name="Adriaenssens E.M."/>
            <person name="Foster-Nyarko E."/>
            <person name="Jarju S."/>
            <person name="Secka A."/>
            <person name="Antonio M."/>
            <person name="Oren A."/>
            <person name="Chaudhuri R.R."/>
            <person name="La Ragione R."/>
            <person name="Hildebrand F."/>
            <person name="Pallen M.J."/>
        </authorList>
    </citation>
    <scope>NUCLEOTIDE SEQUENCE</scope>
    <source>
        <strain evidence="2">2478</strain>
    </source>
</reference>
<keyword evidence="1" id="KW-0812">Transmembrane</keyword>
<accession>A0A9D9IVR3</accession>
<sequence length="262" mass="29197">MLRRIRTSIRWRLTHLGNEDKAGIYLTVIAHLAVIIILLAVQVHTAVRRGDTFLLDFSGQEAEENRLVEENFKESISRRLDEMLEGMPAARMQEQHSADPVRNIATDASGHLKDDRNTDVSELYADAERLSRELKAGQRHAIVEDARDEAVEIGKENGAESSEDSGKEYSGPSVLSYTLDGRKASHLRIPAYKCYGGGEVTVIIVVDPSGRVLNAKVMDDISSTDQCLRDFAIRAARLSRFSVSRTAPARQTGEIVYRFIAQ</sequence>
<feature type="transmembrane region" description="Helical" evidence="1">
    <location>
        <begin position="21"/>
        <end position="41"/>
    </location>
</feature>
<dbReference type="EMBL" id="JADILZ010000084">
    <property type="protein sequence ID" value="MBO8479019.1"/>
    <property type="molecule type" value="Genomic_DNA"/>
</dbReference>
<evidence type="ECO:0000256" key="1">
    <source>
        <dbReference type="SAM" id="Phobius"/>
    </source>
</evidence>